<proteinExistence type="inferred from homology"/>
<dbReference type="InterPro" id="IPR016866">
    <property type="entry name" value="UCP028069"/>
</dbReference>
<dbReference type="PANTHER" id="PTHR30625">
    <property type="entry name" value="PROTEIN TOLQ"/>
    <property type="match status" value="1"/>
</dbReference>
<feature type="transmembrane region" description="Helical" evidence="8">
    <location>
        <begin position="397"/>
        <end position="417"/>
    </location>
</feature>
<feature type="transmembrane region" description="Helical" evidence="8">
    <location>
        <begin position="267"/>
        <end position="290"/>
    </location>
</feature>
<dbReference type="RefSeq" id="WP_352889747.1">
    <property type="nucleotide sequence ID" value="NZ_JBEPIJ010000011.1"/>
</dbReference>
<organism evidence="11 12">
    <name type="scientific">Sinimarinibacterium thermocellulolyticum</name>
    <dbReference type="NCBI Taxonomy" id="3170016"/>
    <lineage>
        <taxon>Bacteria</taxon>
        <taxon>Pseudomonadati</taxon>
        <taxon>Pseudomonadota</taxon>
        <taxon>Gammaproteobacteria</taxon>
        <taxon>Nevskiales</taxon>
        <taxon>Nevskiaceae</taxon>
        <taxon>Sinimarinibacterium</taxon>
    </lineage>
</organism>
<keyword evidence="3 8" id="KW-0812">Transmembrane</keyword>
<feature type="domain" description="MotA/TolQ/ExbB proton channel" evidence="10">
    <location>
        <begin position="326"/>
        <end position="433"/>
    </location>
</feature>
<comment type="similarity">
    <text evidence="6">Belongs to the exbB/tolQ family.</text>
</comment>
<name>A0ABV2ABA1_9GAMM</name>
<keyword evidence="9" id="KW-0732">Signal</keyword>
<protein>
    <submittedName>
        <fullName evidence="11">DUF3450 family protein</fullName>
    </submittedName>
</protein>
<feature type="transmembrane region" description="Helical" evidence="8">
    <location>
        <begin position="355"/>
        <end position="377"/>
    </location>
</feature>
<evidence type="ECO:0000259" key="10">
    <source>
        <dbReference type="Pfam" id="PF01618"/>
    </source>
</evidence>
<comment type="caution">
    <text evidence="11">The sequence shown here is derived from an EMBL/GenBank/DDBJ whole genome shotgun (WGS) entry which is preliminary data.</text>
</comment>
<keyword evidence="12" id="KW-1185">Reference proteome</keyword>
<dbReference type="EMBL" id="JBEPIJ010000011">
    <property type="protein sequence ID" value="MES0874520.1"/>
    <property type="molecule type" value="Genomic_DNA"/>
</dbReference>
<accession>A0ABV2ABA1</accession>
<keyword evidence="2" id="KW-1003">Cell membrane</keyword>
<keyword evidence="6" id="KW-0653">Protein transport</keyword>
<feature type="signal peptide" evidence="9">
    <location>
        <begin position="1"/>
        <end position="19"/>
    </location>
</feature>
<sequence>MKRLAALIVLSVTAMPLCAQPAGLDALLEQIRESQSQASRINQEREQRFLRNKNEQAEQLRQAERELAAAKARADAARGRYDAQQREIAALKAQLKERAGDYVQVNAAVRQLAGELRSAAADSMLTAQFPERMDFLEDLASGTALPSLSELETLWFTLTQEMAESGKVVRFDTQIVDEHGARVQADVIRVGTFTAFAGDRYLTTSNEGRLLTALPRQPSGKLRRLAEAFARSDEPVAPVLVDPTRGSLLLLEGEKPDLGQRIRQGGLVGYVIIAIGVVGLLMALGQMVYLEAVGRRMRAQLRNLQSPRDDNPLGRVLRVFDDDPAHRDDDPELLELRLSEAVLREMPALERAQSILRLFAAAAPLLGLLGTVTGMIVTFQTITMFGTGDPKLMADGISQALVTTVQGLVVAIPLLFVNSLLATRARALVQILDEQSAGLLAQRLEVRRA</sequence>
<dbReference type="Proteomes" id="UP001465331">
    <property type="component" value="Unassembled WGS sequence"/>
</dbReference>
<evidence type="ECO:0000313" key="11">
    <source>
        <dbReference type="EMBL" id="MES0874520.1"/>
    </source>
</evidence>
<evidence type="ECO:0000256" key="9">
    <source>
        <dbReference type="SAM" id="SignalP"/>
    </source>
</evidence>
<dbReference type="InterPro" id="IPR050790">
    <property type="entry name" value="ExbB/TolQ_transport"/>
</dbReference>
<evidence type="ECO:0000256" key="4">
    <source>
        <dbReference type="ARBA" id="ARBA00022989"/>
    </source>
</evidence>
<reference evidence="11 12" key="1">
    <citation type="submission" date="2024-06" db="EMBL/GenBank/DDBJ databases">
        <authorList>
            <person name="Li Z."/>
            <person name="Jiang Y."/>
        </authorList>
    </citation>
    <scope>NUCLEOTIDE SEQUENCE [LARGE SCALE GENOMIC DNA]</scope>
    <source>
        <strain evidence="11 12">HSW-8</strain>
    </source>
</reference>
<dbReference type="InterPro" id="IPR002898">
    <property type="entry name" value="MotA_ExbB_proton_chnl"/>
</dbReference>
<feature type="chain" id="PRO_5047143578" evidence="9">
    <location>
        <begin position="20"/>
        <end position="449"/>
    </location>
</feature>
<evidence type="ECO:0000256" key="2">
    <source>
        <dbReference type="ARBA" id="ARBA00022475"/>
    </source>
</evidence>
<keyword evidence="5 8" id="KW-0472">Membrane</keyword>
<keyword evidence="4 8" id="KW-1133">Transmembrane helix</keyword>
<evidence type="ECO:0000256" key="1">
    <source>
        <dbReference type="ARBA" id="ARBA00004651"/>
    </source>
</evidence>
<dbReference type="Pfam" id="PF01618">
    <property type="entry name" value="MotA_ExbB"/>
    <property type="match status" value="1"/>
</dbReference>
<feature type="coiled-coil region" evidence="7">
    <location>
        <begin position="24"/>
        <end position="94"/>
    </location>
</feature>
<dbReference type="InterPro" id="IPR017270">
    <property type="entry name" value="MotA/TolQ/ExbB-rel"/>
</dbReference>
<keyword evidence="7" id="KW-0175">Coiled coil</keyword>
<evidence type="ECO:0000256" key="7">
    <source>
        <dbReference type="SAM" id="Coils"/>
    </source>
</evidence>
<evidence type="ECO:0000256" key="6">
    <source>
        <dbReference type="RuleBase" id="RU004057"/>
    </source>
</evidence>
<evidence type="ECO:0000256" key="8">
    <source>
        <dbReference type="SAM" id="Phobius"/>
    </source>
</evidence>
<dbReference type="PANTHER" id="PTHR30625:SF11">
    <property type="entry name" value="MOTA_TOLQ_EXBB PROTON CHANNEL DOMAIN-CONTAINING PROTEIN"/>
    <property type="match status" value="1"/>
</dbReference>
<evidence type="ECO:0000256" key="3">
    <source>
        <dbReference type="ARBA" id="ARBA00022692"/>
    </source>
</evidence>
<evidence type="ECO:0000313" key="12">
    <source>
        <dbReference type="Proteomes" id="UP001465331"/>
    </source>
</evidence>
<evidence type="ECO:0000256" key="5">
    <source>
        <dbReference type="ARBA" id="ARBA00023136"/>
    </source>
</evidence>
<dbReference type="PIRSF" id="PIRSF037714">
    <property type="entry name" value="TolR"/>
    <property type="match status" value="1"/>
</dbReference>
<comment type="subcellular location">
    <subcellularLocation>
        <location evidence="1">Cell membrane</location>
        <topology evidence="1">Multi-pass membrane protein</topology>
    </subcellularLocation>
    <subcellularLocation>
        <location evidence="6">Membrane</location>
        <topology evidence="6">Multi-pass membrane protein</topology>
    </subcellularLocation>
</comment>
<gene>
    <name evidence="11" type="ORF">ABSH63_10960</name>
</gene>
<keyword evidence="6" id="KW-0813">Transport</keyword>
<dbReference type="Pfam" id="PF11932">
    <property type="entry name" value="DUF3450"/>
    <property type="match status" value="1"/>
</dbReference>